<dbReference type="Proteomes" id="UP000064939">
    <property type="component" value="Chromosome"/>
</dbReference>
<name>A0A0N9VBE5_9GAMM</name>
<dbReference type="STRING" id="1324350.AOY20_03030"/>
<dbReference type="GO" id="GO:0006260">
    <property type="term" value="P:DNA replication"/>
    <property type="evidence" value="ECO:0007669"/>
    <property type="project" value="InterPro"/>
</dbReference>
<dbReference type="EMBL" id="CP012808">
    <property type="protein sequence ID" value="ALH94592.1"/>
    <property type="molecule type" value="Genomic_DNA"/>
</dbReference>
<dbReference type="PANTHER" id="PTHR38767:SF1">
    <property type="entry name" value="DNA POLYMERASE III SUBUNIT CHI"/>
    <property type="match status" value="1"/>
</dbReference>
<keyword evidence="2" id="KW-1185">Reference proteome</keyword>
<dbReference type="PANTHER" id="PTHR38767">
    <property type="entry name" value="DNA POLYMERASE III SUBUNIT CHI"/>
    <property type="match status" value="1"/>
</dbReference>
<reference evidence="1 2" key="1">
    <citation type="journal article" date="2015" name="Int. J. Syst. Evol. Microbiol.">
        <title>Acinetobacter equi sp. nov. isolated from horse faeces.</title>
        <authorList>
            <person name="Poppel M.T."/>
            <person name="Skiebe E."/>
            <person name="Laue M."/>
            <person name="Bergmann H."/>
            <person name="Ebersberger I."/>
            <person name="Garn T."/>
            <person name="Fruth A."/>
            <person name="Baumgardt S."/>
            <person name="Busse H.J."/>
            <person name="Wilharm G."/>
        </authorList>
    </citation>
    <scope>NUCLEOTIDE SEQUENCE [LARGE SCALE GENOMIC DNA]</scope>
    <source>
        <strain evidence="1 2">114</strain>
    </source>
</reference>
<organism evidence="1 2">
    <name type="scientific">Acinetobacter equi</name>
    <dbReference type="NCBI Taxonomy" id="1324350"/>
    <lineage>
        <taxon>Bacteria</taxon>
        <taxon>Pseudomonadati</taxon>
        <taxon>Pseudomonadota</taxon>
        <taxon>Gammaproteobacteria</taxon>
        <taxon>Moraxellales</taxon>
        <taxon>Moraxellaceae</taxon>
        <taxon>Acinetobacter</taxon>
    </lineage>
</organism>
<dbReference type="GO" id="GO:0032298">
    <property type="term" value="P:positive regulation of DNA-templated DNA replication initiation"/>
    <property type="evidence" value="ECO:0007669"/>
    <property type="project" value="TreeGrafter"/>
</dbReference>
<evidence type="ECO:0000313" key="1">
    <source>
        <dbReference type="EMBL" id="ALH94592.1"/>
    </source>
</evidence>
<evidence type="ECO:0000313" key="2">
    <source>
        <dbReference type="Proteomes" id="UP000064939"/>
    </source>
</evidence>
<dbReference type="Pfam" id="PF04364">
    <property type="entry name" value="DNA_pol3_chi"/>
    <property type="match status" value="1"/>
</dbReference>
<dbReference type="GO" id="GO:0003677">
    <property type="term" value="F:DNA binding"/>
    <property type="evidence" value="ECO:0007669"/>
    <property type="project" value="InterPro"/>
</dbReference>
<dbReference type="OrthoDB" id="5297568at2"/>
<dbReference type="AlphaFoldDB" id="A0A0N9VBE5"/>
<accession>A0A0N9VBE5</accession>
<dbReference type="Gene3D" id="3.40.50.10110">
    <property type="entry name" value="DNA polymerase III subunit chi"/>
    <property type="match status" value="1"/>
</dbReference>
<dbReference type="SUPFAM" id="SSF102400">
    <property type="entry name" value="DNA polymerase III chi subunit"/>
    <property type="match status" value="1"/>
</dbReference>
<sequence>MAKVSFYLFEKSPERQVESTCRLCRKIMRQAEAKIWLFCADKSLQQEIDDRLWTFDPTSFIPHGIHQLESSICISEHLPTSSDWIIFNFNNQIFENFESVNHVIEIIENNEIAKQLGREKFKQYRKHGIQPQTHKL</sequence>
<proteinExistence type="predicted"/>
<dbReference type="RefSeq" id="WP_054580495.1">
    <property type="nucleotide sequence ID" value="NZ_CP012808.1"/>
</dbReference>
<dbReference type="InterPro" id="IPR007459">
    <property type="entry name" value="DNA_pol3_chi"/>
</dbReference>
<dbReference type="GO" id="GO:0003887">
    <property type="term" value="F:DNA-directed DNA polymerase activity"/>
    <property type="evidence" value="ECO:0007669"/>
    <property type="project" value="InterPro"/>
</dbReference>
<dbReference type="InterPro" id="IPR036768">
    <property type="entry name" value="PolIII_chi_sf"/>
</dbReference>
<dbReference type="KEGG" id="aei:AOY20_03030"/>
<gene>
    <name evidence="1" type="ORF">AOY20_03030</name>
</gene>
<protein>
    <submittedName>
        <fullName evidence="1">DNA polymerase III subunit chi</fullName>
    </submittedName>
</protein>